<evidence type="ECO:0000313" key="2">
    <source>
        <dbReference type="Proteomes" id="UP000784294"/>
    </source>
</evidence>
<proteinExistence type="predicted"/>
<gene>
    <name evidence="1" type="ORF">PXEA_LOCUS22169</name>
</gene>
<organism evidence="1 2">
    <name type="scientific">Protopolystoma xenopodis</name>
    <dbReference type="NCBI Taxonomy" id="117903"/>
    <lineage>
        <taxon>Eukaryota</taxon>
        <taxon>Metazoa</taxon>
        <taxon>Spiralia</taxon>
        <taxon>Lophotrochozoa</taxon>
        <taxon>Platyhelminthes</taxon>
        <taxon>Monogenea</taxon>
        <taxon>Polyopisthocotylea</taxon>
        <taxon>Polystomatidea</taxon>
        <taxon>Polystomatidae</taxon>
        <taxon>Protopolystoma</taxon>
    </lineage>
</organism>
<dbReference type="Proteomes" id="UP000784294">
    <property type="component" value="Unassembled WGS sequence"/>
</dbReference>
<sequence>MEIFLSYAACLVRCALWLAIFAHTTTSYWHKTVFLATVRRIKGQSITKPELGQPALLSASIGPSQHPLDILHAESFSTIRALQPTPQQYIALSTCQSSEEVLYLSHLKTT</sequence>
<dbReference type="EMBL" id="CAAALY010097261">
    <property type="protein sequence ID" value="VEL28729.1"/>
    <property type="molecule type" value="Genomic_DNA"/>
</dbReference>
<dbReference type="AlphaFoldDB" id="A0A448X5N8"/>
<name>A0A448X5N8_9PLAT</name>
<keyword evidence="2" id="KW-1185">Reference proteome</keyword>
<protein>
    <submittedName>
        <fullName evidence="1">Uncharacterized protein</fullName>
    </submittedName>
</protein>
<accession>A0A448X5N8</accession>
<comment type="caution">
    <text evidence="1">The sequence shown here is derived from an EMBL/GenBank/DDBJ whole genome shotgun (WGS) entry which is preliminary data.</text>
</comment>
<evidence type="ECO:0000313" key="1">
    <source>
        <dbReference type="EMBL" id="VEL28729.1"/>
    </source>
</evidence>
<reference evidence="1" key="1">
    <citation type="submission" date="2018-11" db="EMBL/GenBank/DDBJ databases">
        <authorList>
            <consortium name="Pathogen Informatics"/>
        </authorList>
    </citation>
    <scope>NUCLEOTIDE SEQUENCE</scope>
</reference>